<dbReference type="InterPro" id="IPR003736">
    <property type="entry name" value="PAAI_dom"/>
</dbReference>
<evidence type="ECO:0000259" key="3">
    <source>
        <dbReference type="Pfam" id="PF03061"/>
    </source>
</evidence>
<accession>A0A231H4B4</accession>
<dbReference type="PANTHER" id="PTHR21660">
    <property type="entry name" value="THIOESTERASE SUPERFAMILY MEMBER-RELATED"/>
    <property type="match status" value="1"/>
</dbReference>
<organism evidence="4 5">
    <name type="scientific">Nocardia cerradoensis</name>
    <dbReference type="NCBI Taxonomy" id="85688"/>
    <lineage>
        <taxon>Bacteria</taxon>
        <taxon>Bacillati</taxon>
        <taxon>Actinomycetota</taxon>
        <taxon>Actinomycetes</taxon>
        <taxon>Mycobacteriales</taxon>
        <taxon>Nocardiaceae</taxon>
        <taxon>Nocardia</taxon>
    </lineage>
</organism>
<dbReference type="InterPro" id="IPR006683">
    <property type="entry name" value="Thioestr_dom"/>
</dbReference>
<dbReference type="NCBIfam" id="TIGR00369">
    <property type="entry name" value="unchar_dom_1"/>
    <property type="match status" value="1"/>
</dbReference>
<dbReference type="InterPro" id="IPR029069">
    <property type="entry name" value="HotDog_dom_sf"/>
</dbReference>
<evidence type="ECO:0000256" key="2">
    <source>
        <dbReference type="ARBA" id="ARBA00022801"/>
    </source>
</evidence>
<dbReference type="EMBL" id="NGAF01000009">
    <property type="protein sequence ID" value="OXR43677.1"/>
    <property type="molecule type" value="Genomic_DNA"/>
</dbReference>
<protein>
    <submittedName>
        <fullName evidence="4">Putative esterase</fullName>
        <ecNumber evidence="4">3.1.2.-</ecNumber>
    </submittedName>
</protein>
<keyword evidence="5" id="KW-1185">Reference proteome</keyword>
<comment type="caution">
    <text evidence="4">The sequence shown here is derived from an EMBL/GenBank/DDBJ whole genome shotgun (WGS) entry which is preliminary data.</text>
</comment>
<proteinExistence type="inferred from homology"/>
<dbReference type="Pfam" id="PF03061">
    <property type="entry name" value="4HBT"/>
    <property type="match status" value="1"/>
</dbReference>
<dbReference type="Gene3D" id="3.10.129.10">
    <property type="entry name" value="Hotdog Thioesterase"/>
    <property type="match status" value="1"/>
</dbReference>
<dbReference type="SUPFAM" id="SSF54637">
    <property type="entry name" value="Thioesterase/thiol ester dehydrase-isomerase"/>
    <property type="match status" value="1"/>
</dbReference>
<dbReference type="EC" id="3.1.2.-" evidence="4"/>
<dbReference type="CDD" id="cd03443">
    <property type="entry name" value="PaaI_thioesterase"/>
    <property type="match status" value="1"/>
</dbReference>
<dbReference type="GO" id="GO:0047617">
    <property type="term" value="F:fatty acyl-CoA hydrolase activity"/>
    <property type="evidence" value="ECO:0007669"/>
    <property type="project" value="InterPro"/>
</dbReference>
<keyword evidence="2 4" id="KW-0378">Hydrolase</keyword>
<dbReference type="Proteomes" id="UP000215506">
    <property type="component" value="Unassembled WGS sequence"/>
</dbReference>
<reference evidence="4 5" key="1">
    <citation type="submission" date="2017-07" db="EMBL/GenBank/DDBJ databases">
        <title>First draft Genome Sequence of Nocardia cerradoensis isolated from human infection.</title>
        <authorList>
            <person name="Carrasco G."/>
        </authorList>
    </citation>
    <scope>NUCLEOTIDE SEQUENCE [LARGE SCALE GENOMIC DNA]</scope>
    <source>
        <strain evidence="4 5">CNM20130759</strain>
    </source>
</reference>
<evidence type="ECO:0000313" key="5">
    <source>
        <dbReference type="Proteomes" id="UP000215506"/>
    </source>
</evidence>
<evidence type="ECO:0000256" key="1">
    <source>
        <dbReference type="ARBA" id="ARBA00008324"/>
    </source>
</evidence>
<name>A0A231H4B4_9NOCA</name>
<dbReference type="PANTHER" id="PTHR21660:SF1">
    <property type="entry name" value="ACYL-COENZYME A THIOESTERASE 13"/>
    <property type="match status" value="1"/>
</dbReference>
<evidence type="ECO:0000313" key="4">
    <source>
        <dbReference type="EMBL" id="OXR43677.1"/>
    </source>
</evidence>
<gene>
    <name evidence="4" type="ORF">B7C42_04545</name>
</gene>
<comment type="similarity">
    <text evidence="1">Belongs to the thioesterase PaaI family.</text>
</comment>
<feature type="domain" description="Thioesterase" evidence="3">
    <location>
        <begin position="53"/>
        <end position="130"/>
    </location>
</feature>
<dbReference type="InterPro" id="IPR039298">
    <property type="entry name" value="ACOT13"/>
</dbReference>
<sequence length="141" mass="14894">MPTPALPLSGLETLLTATPKGIGRLLGMQFDTVEEGTVTFSLTTRPEFVNVSGQVHGGIYATLLDSVMGCAVHSTLEPGIGYTTLEMKINLTRAVSAERAKLVATGRTLHVGGRTATAEGEIRDEMGRLVAHGTTTCLILR</sequence>
<dbReference type="AlphaFoldDB" id="A0A231H4B4"/>